<keyword evidence="5" id="KW-0436">Ligase</keyword>
<protein>
    <recommendedName>
        <fullName evidence="4">5-formyltetrahydrofolate cyclo-ligase</fullName>
        <ecNumber evidence="4">6.3.3.2</ecNumber>
    </recommendedName>
</protein>
<reference evidence="5 6" key="1">
    <citation type="submission" date="2020-08" db="EMBL/GenBank/DDBJ databases">
        <title>A Genomic Blueprint of the Chicken Gut Microbiome.</title>
        <authorList>
            <person name="Gilroy R."/>
            <person name="Ravi A."/>
            <person name="Getino M."/>
            <person name="Pursley I."/>
            <person name="Horton D.L."/>
            <person name="Alikhan N.-F."/>
            <person name="Baker D."/>
            <person name="Gharbi K."/>
            <person name="Hall N."/>
            <person name="Watson M."/>
            <person name="Adriaenssens E.M."/>
            <person name="Foster-Nyarko E."/>
            <person name="Jarju S."/>
            <person name="Secka A."/>
            <person name="Antonio M."/>
            <person name="Oren A."/>
            <person name="Chaudhuri R."/>
            <person name="La Ragione R.M."/>
            <person name="Hildebrand F."/>
            <person name="Pallen M.J."/>
        </authorList>
    </citation>
    <scope>NUCLEOTIDE SEQUENCE [LARGE SCALE GENOMIC DNA]</scope>
    <source>
        <strain evidence="5 6">Sa1CVN1</strain>
    </source>
</reference>
<dbReference type="RefSeq" id="WP_191763532.1">
    <property type="nucleotide sequence ID" value="NZ_JACSPP010000015.1"/>
</dbReference>
<name>A0ABR8Y7I7_9BACT</name>
<dbReference type="Pfam" id="PF01812">
    <property type="entry name" value="5-FTHF_cyc-lig"/>
    <property type="match status" value="1"/>
</dbReference>
<dbReference type="EC" id="6.3.3.2" evidence="4"/>
<sequence>MQSKKDIRTRIAQEKKQHTTEELHNLSSRLFSQLEAHPRFQLAKTVLLYHSLPDEVQTHAFIEKWHSQKVIVLPVVKGNELELRTYKGADQLQTGSFHIQEPLGTAFPSPASIDLAIIPGVSFDRKGNRLGRGKGYYDRLLNKLNVYKIGICFQFQLTEPGLPTEDSDIPMDEVWTENGNVASTGRQC</sequence>
<comment type="caution">
    <text evidence="5">The sequence shown here is derived from an EMBL/GenBank/DDBJ whole genome shotgun (WGS) entry which is preliminary data.</text>
</comment>
<keyword evidence="4" id="KW-0479">Metal-binding</keyword>
<evidence type="ECO:0000256" key="1">
    <source>
        <dbReference type="ARBA" id="ARBA00010638"/>
    </source>
</evidence>
<dbReference type="InterPro" id="IPR037171">
    <property type="entry name" value="NagB/RpiA_transferase-like"/>
</dbReference>
<dbReference type="NCBIfam" id="TIGR02727">
    <property type="entry name" value="MTHFS_bact"/>
    <property type="match status" value="1"/>
</dbReference>
<dbReference type="Proteomes" id="UP000620874">
    <property type="component" value="Unassembled WGS sequence"/>
</dbReference>
<keyword evidence="4" id="KW-0460">Magnesium</keyword>
<evidence type="ECO:0000256" key="2">
    <source>
        <dbReference type="ARBA" id="ARBA00022741"/>
    </source>
</evidence>
<comment type="similarity">
    <text evidence="1 4">Belongs to the 5-formyltetrahydrofolate cyclo-ligase family.</text>
</comment>
<accession>A0ABR8Y7I7</accession>
<dbReference type="InterPro" id="IPR024185">
    <property type="entry name" value="FTHF_cligase-like_sf"/>
</dbReference>
<dbReference type="SUPFAM" id="SSF100950">
    <property type="entry name" value="NagB/RpiA/CoA transferase-like"/>
    <property type="match status" value="1"/>
</dbReference>
<comment type="catalytic activity">
    <reaction evidence="4">
        <text>(6S)-5-formyl-5,6,7,8-tetrahydrofolate + ATP = (6R)-5,10-methenyltetrahydrofolate + ADP + phosphate</text>
        <dbReference type="Rhea" id="RHEA:10488"/>
        <dbReference type="ChEBI" id="CHEBI:30616"/>
        <dbReference type="ChEBI" id="CHEBI:43474"/>
        <dbReference type="ChEBI" id="CHEBI:57455"/>
        <dbReference type="ChEBI" id="CHEBI:57457"/>
        <dbReference type="ChEBI" id="CHEBI:456216"/>
        <dbReference type="EC" id="6.3.3.2"/>
    </reaction>
</comment>
<evidence type="ECO:0000256" key="3">
    <source>
        <dbReference type="ARBA" id="ARBA00022840"/>
    </source>
</evidence>
<dbReference type="EMBL" id="JACSPP010000015">
    <property type="protein sequence ID" value="MBD8040118.1"/>
    <property type="molecule type" value="Genomic_DNA"/>
</dbReference>
<keyword evidence="2 4" id="KW-0547">Nucleotide-binding</keyword>
<dbReference type="PIRSF" id="PIRSF006806">
    <property type="entry name" value="FTHF_cligase"/>
    <property type="match status" value="1"/>
</dbReference>
<comment type="cofactor">
    <cofactor evidence="4">
        <name>Mg(2+)</name>
        <dbReference type="ChEBI" id="CHEBI:18420"/>
    </cofactor>
</comment>
<evidence type="ECO:0000313" key="5">
    <source>
        <dbReference type="EMBL" id="MBD8040118.1"/>
    </source>
</evidence>
<dbReference type="PANTHER" id="PTHR23407">
    <property type="entry name" value="ATPASE INHIBITOR/5-FORMYLTETRAHYDROFOLATE CYCLO-LIGASE"/>
    <property type="match status" value="1"/>
</dbReference>
<dbReference type="PANTHER" id="PTHR23407:SF1">
    <property type="entry name" value="5-FORMYLTETRAHYDROFOLATE CYCLO-LIGASE"/>
    <property type="match status" value="1"/>
</dbReference>
<organism evidence="5 6">
    <name type="scientific">Phocaeicola intestinalis</name>
    <dbReference type="NCBI Taxonomy" id="2762212"/>
    <lineage>
        <taxon>Bacteria</taxon>
        <taxon>Pseudomonadati</taxon>
        <taxon>Bacteroidota</taxon>
        <taxon>Bacteroidia</taxon>
        <taxon>Bacteroidales</taxon>
        <taxon>Bacteroidaceae</taxon>
        <taxon>Phocaeicola</taxon>
    </lineage>
</organism>
<dbReference type="Gene3D" id="3.40.50.10420">
    <property type="entry name" value="NagB/RpiA/CoA transferase-like"/>
    <property type="match status" value="1"/>
</dbReference>
<keyword evidence="3 4" id="KW-0067">ATP-binding</keyword>
<evidence type="ECO:0000313" key="6">
    <source>
        <dbReference type="Proteomes" id="UP000620874"/>
    </source>
</evidence>
<keyword evidence="6" id="KW-1185">Reference proteome</keyword>
<dbReference type="InterPro" id="IPR002698">
    <property type="entry name" value="FTHF_cligase"/>
</dbReference>
<dbReference type="GO" id="GO:0030272">
    <property type="term" value="F:5-formyltetrahydrofolate cyclo-ligase activity"/>
    <property type="evidence" value="ECO:0007669"/>
    <property type="project" value="UniProtKB-EC"/>
</dbReference>
<gene>
    <name evidence="5" type="ORF">H9625_06605</name>
</gene>
<proteinExistence type="inferred from homology"/>
<evidence type="ECO:0000256" key="4">
    <source>
        <dbReference type="RuleBase" id="RU361279"/>
    </source>
</evidence>